<dbReference type="SUPFAM" id="SSF161098">
    <property type="entry name" value="MetI-like"/>
    <property type="match status" value="2"/>
</dbReference>
<dbReference type="EMBL" id="JAWDID010000003">
    <property type="protein sequence ID" value="MDU0339006.1"/>
    <property type="molecule type" value="Genomic_DNA"/>
</dbReference>
<dbReference type="InterPro" id="IPR005769">
    <property type="entry name" value="PhnE/PtxC"/>
</dbReference>
<evidence type="ECO:0000256" key="3">
    <source>
        <dbReference type="ARBA" id="ARBA00022475"/>
    </source>
</evidence>
<keyword evidence="2 7" id="KW-0813">Transport</keyword>
<sequence length="541" mass="58001">MSALPATGSLRSRAFPPNWPLRIAAVLFLAYVAYAAQILDIRWERFVQGLDNGARFLGRMFPPNTAADKMQLLLDGMLESLQIAIIATGAGVLLALPLGLFAARNLMPLPVTVAARGLIALCRTFHPVIVAILFVKAVGFGALAGILALIVATLGFIAKLIAEAIEEMSMKPIEALRAAGAPFLSVVIMGVVPQVLPRFIGFAAYQLDSNLRNSALVGLVGGGGIGATLFTAFQRFDYDFVLTIIIAIIAAVMAGEVLSAFMRRIYQDEAPTGEVKRGPAGPIWHRFTTTERTLRLAFWGIAALALGWSFQTIEIIPEFLYDAPQQTADLFARMWPIDWSYYASTVQTALVETLHTATLGTILAILLATPVALMCARNVSTSIWVNTLGRFILVATRSVHTLVWALLFVAVFGPGALAGVMAVAVHSIGFTGKFLAEAIEEAKPGPIEALRAAGAPRRAVLLKGFWPQVKPAFLAVSLFRWDINVRESAVLGLVGAGGLGVALQAAMDNLYWDQVGLVLVVIFAVVVVTELVTSVIRARVI</sequence>
<comment type="caution">
    <text evidence="9">The sequence shown here is derived from an EMBL/GenBank/DDBJ whole genome shotgun (WGS) entry which is preliminary data.</text>
</comment>
<proteinExistence type="inferred from homology"/>
<dbReference type="PROSITE" id="PS50928">
    <property type="entry name" value="ABC_TM1"/>
    <property type="match status" value="2"/>
</dbReference>
<dbReference type="Pfam" id="PF00528">
    <property type="entry name" value="BPD_transp_1"/>
    <property type="match status" value="2"/>
</dbReference>
<gene>
    <name evidence="9" type="primary">phnE</name>
    <name evidence="9" type="ORF">RKE40_03905</name>
</gene>
<keyword evidence="10" id="KW-1185">Reference proteome</keyword>
<comment type="subcellular location">
    <subcellularLocation>
        <location evidence="1 7">Cell membrane</location>
        <topology evidence="1 7">Multi-pass membrane protein</topology>
    </subcellularLocation>
</comment>
<feature type="domain" description="ABC transmembrane type-1" evidence="8">
    <location>
        <begin position="77"/>
        <end position="259"/>
    </location>
</feature>
<keyword evidence="6 7" id="KW-0472">Membrane</keyword>
<accession>A0ABU3S2P6</accession>
<dbReference type="Gene3D" id="1.10.3720.10">
    <property type="entry name" value="MetI-like"/>
    <property type="match status" value="2"/>
</dbReference>
<reference evidence="9 10" key="1">
    <citation type="submission" date="2023-09" db="EMBL/GenBank/DDBJ databases">
        <title>Whole genome shotgun sequencing (WGS) of Bosea sp. ZW T0_25, isolated from stored onions (Allium cepa).</title>
        <authorList>
            <person name="Stoll D.A."/>
            <person name="Huch M."/>
        </authorList>
    </citation>
    <scope>NUCLEOTIDE SEQUENCE [LARGE SCALE GENOMIC DNA]</scope>
    <source>
        <strain evidence="9 10">ZW T0_25</strain>
    </source>
</reference>
<feature type="transmembrane region" description="Helical" evidence="7">
    <location>
        <begin position="354"/>
        <end position="376"/>
    </location>
</feature>
<keyword evidence="3" id="KW-1003">Cell membrane</keyword>
<feature type="transmembrane region" description="Helical" evidence="7">
    <location>
        <begin position="140"/>
        <end position="162"/>
    </location>
</feature>
<dbReference type="Proteomes" id="UP001254257">
    <property type="component" value="Unassembled WGS sequence"/>
</dbReference>
<evidence type="ECO:0000256" key="4">
    <source>
        <dbReference type="ARBA" id="ARBA00022692"/>
    </source>
</evidence>
<evidence type="ECO:0000259" key="8">
    <source>
        <dbReference type="PROSITE" id="PS50928"/>
    </source>
</evidence>
<feature type="transmembrane region" description="Helical" evidence="7">
    <location>
        <begin position="240"/>
        <end position="262"/>
    </location>
</feature>
<dbReference type="PANTHER" id="PTHR30043:SF1">
    <property type="entry name" value="ABC TRANSPORT SYSTEM PERMEASE PROTEIN P69"/>
    <property type="match status" value="1"/>
</dbReference>
<evidence type="ECO:0000256" key="2">
    <source>
        <dbReference type="ARBA" id="ARBA00022448"/>
    </source>
</evidence>
<feature type="transmembrane region" description="Helical" evidence="7">
    <location>
        <begin position="80"/>
        <end position="101"/>
    </location>
</feature>
<evidence type="ECO:0000313" key="10">
    <source>
        <dbReference type="Proteomes" id="UP001254257"/>
    </source>
</evidence>
<feature type="transmembrane region" description="Helical" evidence="7">
    <location>
        <begin position="21"/>
        <end position="39"/>
    </location>
</feature>
<dbReference type="CDD" id="cd06261">
    <property type="entry name" value="TM_PBP2"/>
    <property type="match status" value="2"/>
</dbReference>
<feature type="transmembrane region" description="Helical" evidence="7">
    <location>
        <begin position="215"/>
        <end position="233"/>
    </location>
</feature>
<evidence type="ECO:0000313" key="9">
    <source>
        <dbReference type="EMBL" id="MDU0339006.1"/>
    </source>
</evidence>
<feature type="transmembrane region" description="Helical" evidence="7">
    <location>
        <begin position="517"/>
        <end position="536"/>
    </location>
</feature>
<protein>
    <submittedName>
        <fullName evidence="9">Phosphonate ABC transporter, permease protein PhnE</fullName>
    </submittedName>
</protein>
<feature type="domain" description="ABC transmembrane type-1" evidence="8">
    <location>
        <begin position="350"/>
        <end position="533"/>
    </location>
</feature>
<dbReference type="NCBIfam" id="TIGR01097">
    <property type="entry name" value="PhnE"/>
    <property type="match status" value="2"/>
</dbReference>
<organism evidence="9 10">
    <name type="scientific">Bosea rubneri</name>
    <dbReference type="NCBI Taxonomy" id="3075434"/>
    <lineage>
        <taxon>Bacteria</taxon>
        <taxon>Pseudomonadati</taxon>
        <taxon>Pseudomonadota</taxon>
        <taxon>Alphaproteobacteria</taxon>
        <taxon>Hyphomicrobiales</taxon>
        <taxon>Boseaceae</taxon>
        <taxon>Bosea</taxon>
    </lineage>
</organism>
<feature type="transmembrane region" description="Helical" evidence="7">
    <location>
        <begin position="113"/>
        <end position="134"/>
    </location>
</feature>
<evidence type="ECO:0000256" key="5">
    <source>
        <dbReference type="ARBA" id="ARBA00022989"/>
    </source>
</evidence>
<keyword evidence="5 7" id="KW-1133">Transmembrane helix</keyword>
<dbReference type="RefSeq" id="WP_316016919.1">
    <property type="nucleotide sequence ID" value="NZ_JAWDID010000003.1"/>
</dbReference>
<evidence type="ECO:0000256" key="1">
    <source>
        <dbReference type="ARBA" id="ARBA00004651"/>
    </source>
</evidence>
<feature type="transmembrane region" description="Helical" evidence="7">
    <location>
        <begin position="174"/>
        <end position="195"/>
    </location>
</feature>
<dbReference type="InterPro" id="IPR000515">
    <property type="entry name" value="MetI-like"/>
</dbReference>
<dbReference type="PANTHER" id="PTHR30043">
    <property type="entry name" value="PHOSPHONATES TRANSPORT SYSTEM PERMEASE PROTEIN"/>
    <property type="match status" value="1"/>
</dbReference>
<evidence type="ECO:0000256" key="6">
    <source>
        <dbReference type="ARBA" id="ARBA00023136"/>
    </source>
</evidence>
<evidence type="ECO:0000256" key="7">
    <source>
        <dbReference type="RuleBase" id="RU363032"/>
    </source>
</evidence>
<comment type="similarity">
    <text evidence="7">Belongs to the binding-protein-dependent transport system permease family.</text>
</comment>
<dbReference type="InterPro" id="IPR035906">
    <property type="entry name" value="MetI-like_sf"/>
</dbReference>
<keyword evidence="4 7" id="KW-0812">Transmembrane</keyword>
<name>A0ABU3S2P6_9HYPH</name>